<evidence type="ECO:0008006" key="6">
    <source>
        <dbReference type="Google" id="ProtNLM"/>
    </source>
</evidence>
<protein>
    <recommendedName>
        <fullName evidence="6">NACHT domain-containing protein</fullName>
    </recommendedName>
</protein>
<evidence type="ECO:0000259" key="3">
    <source>
        <dbReference type="Pfam" id="PF25053"/>
    </source>
</evidence>
<dbReference type="PANTHER" id="PTHR10039:SF5">
    <property type="entry name" value="NACHT DOMAIN-CONTAINING PROTEIN"/>
    <property type="match status" value="1"/>
</dbReference>
<comment type="caution">
    <text evidence="4">The sequence shown here is derived from an EMBL/GenBank/DDBJ whole genome shotgun (WGS) entry which is preliminary data.</text>
</comment>
<evidence type="ECO:0000313" key="4">
    <source>
        <dbReference type="EMBL" id="KAK4448387.1"/>
    </source>
</evidence>
<name>A0AAV9GM29_9PEZI</name>
<dbReference type="InterPro" id="IPR027417">
    <property type="entry name" value="P-loop_NTPase"/>
</dbReference>
<organism evidence="4 5">
    <name type="scientific">Podospora aff. communis PSN243</name>
    <dbReference type="NCBI Taxonomy" id="3040156"/>
    <lineage>
        <taxon>Eukaryota</taxon>
        <taxon>Fungi</taxon>
        <taxon>Dikarya</taxon>
        <taxon>Ascomycota</taxon>
        <taxon>Pezizomycotina</taxon>
        <taxon>Sordariomycetes</taxon>
        <taxon>Sordariomycetidae</taxon>
        <taxon>Sordariales</taxon>
        <taxon>Podosporaceae</taxon>
        <taxon>Podospora</taxon>
    </lineage>
</organism>
<evidence type="ECO:0000259" key="2">
    <source>
        <dbReference type="Pfam" id="PF24883"/>
    </source>
</evidence>
<dbReference type="AlphaFoldDB" id="A0AAV9GM29"/>
<dbReference type="Proteomes" id="UP001321760">
    <property type="component" value="Unassembled WGS sequence"/>
</dbReference>
<evidence type="ECO:0000313" key="5">
    <source>
        <dbReference type="Proteomes" id="UP001321760"/>
    </source>
</evidence>
<dbReference type="PANTHER" id="PTHR10039">
    <property type="entry name" value="AMELOGENIN"/>
    <property type="match status" value="1"/>
</dbReference>
<keyword evidence="1" id="KW-0677">Repeat</keyword>
<evidence type="ECO:0000256" key="1">
    <source>
        <dbReference type="ARBA" id="ARBA00022737"/>
    </source>
</evidence>
<dbReference type="InterPro" id="IPR056693">
    <property type="entry name" value="DUF7791"/>
</dbReference>
<feature type="domain" description="DUF7791" evidence="3">
    <location>
        <begin position="556"/>
        <end position="669"/>
    </location>
</feature>
<feature type="domain" description="Nephrocystin 3-like N-terminal" evidence="2">
    <location>
        <begin position="271"/>
        <end position="446"/>
    </location>
</feature>
<dbReference type="Gene3D" id="3.40.50.300">
    <property type="entry name" value="P-loop containing nucleotide triphosphate hydrolases"/>
    <property type="match status" value="1"/>
</dbReference>
<dbReference type="InterPro" id="IPR056884">
    <property type="entry name" value="NPHP3-like_N"/>
</dbReference>
<reference evidence="4" key="2">
    <citation type="submission" date="2023-05" db="EMBL/GenBank/DDBJ databases">
        <authorList>
            <consortium name="Lawrence Berkeley National Laboratory"/>
            <person name="Steindorff A."/>
            <person name="Hensen N."/>
            <person name="Bonometti L."/>
            <person name="Westerberg I."/>
            <person name="Brannstrom I.O."/>
            <person name="Guillou S."/>
            <person name="Cros-Aarteil S."/>
            <person name="Calhoun S."/>
            <person name="Haridas S."/>
            <person name="Kuo A."/>
            <person name="Mondo S."/>
            <person name="Pangilinan J."/>
            <person name="Riley R."/>
            <person name="Labutti K."/>
            <person name="Andreopoulos B."/>
            <person name="Lipzen A."/>
            <person name="Chen C."/>
            <person name="Yanf M."/>
            <person name="Daum C."/>
            <person name="Ng V."/>
            <person name="Clum A."/>
            <person name="Ohm R."/>
            <person name="Martin F."/>
            <person name="Silar P."/>
            <person name="Natvig D."/>
            <person name="Lalanne C."/>
            <person name="Gautier V."/>
            <person name="Ament-Velasquez S.L."/>
            <person name="Kruys A."/>
            <person name="Hutchinson M.I."/>
            <person name="Powell A.J."/>
            <person name="Barry K."/>
            <person name="Miller A.N."/>
            <person name="Grigoriev I.V."/>
            <person name="Debuchy R."/>
            <person name="Gladieux P."/>
            <person name="Thoren M.H."/>
            <person name="Johannesson H."/>
        </authorList>
    </citation>
    <scope>NUCLEOTIDE SEQUENCE</scope>
    <source>
        <strain evidence="4">PSN243</strain>
    </source>
</reference>
<keyword evidence="5" id="KW-1185">Reference proteome</keyword>
<reference evidence="4" key="1">
    <citation type="journal article" date="2023" name="Mol. Phylogenet. Evol.">
        <title>Genome-scale phylogeny and comparative genomics of the fungal order Sordariales.</title>
        <authorList>
            <person name="Hensen N."/>
            <person name="Bonometti L."/>
            <person name="Westerberg I."/>
            <person name="Brannstrom I.O."/>
            <person name="Guillou S."/>
            <person name="Cros-Aarteil S."/>
            <person name="Calhoun S."/>
            <person name="Haridas S."/>
            <person name="Kuo A."/>
            <person name="Mondo S."/>
            <person name="Pangilinan J."/>
            <person name="Riley R."/>
            <person name="LaButti K."/>
            <person name="Andreopoulos B."/>
            <person name="Lipzen A."/>
            <person name="Chen C."/>
            <person name="Yan M."/>
            <person name="Daum C."/>
            <person name="Ng V."/>
            <person name="Clum A."/>
            <person name="Steindorff A."/>
            <person name="Ohm R.A."/>
            <person name="Martin F."/>
            <person name="Silar P."/>
            <person name="Natvig D.O."/>
            <person name="Lalanne C."/>
            <person name="Gautier V."/>
            <person name="Ament-Velasquez S.L."/>
            <person name="Kruys A."/>
            <person name="Hutchinson M.I."/>
            <person name="Powell A.J."/>
            <person name="Barry K."/>
            <person name="Miller A.N."/>
            <person name="Grigoriev I.V."/>
            <person name="Debuchy R."/>
            <person name="Gladieux P."/>
            <person name="Hiltunen Thoren M."/>
            <person name="Johannesson H."/>
        </authorList>
    </citation>
    <scope>NUCLEOTIDE SEQUENCE</scope>
    <source>
        <strain evidence="4">PSN243</strain>
    </source>
</reference>
<proteinExistence type="predicted"/>
<sequence length="940" mass="107375">MEPFSALGLACNIVQFVDFSCKLFSSASDIYRSASGATSAVNDATAIARTIHDLSSRLVAQHTTTDADTSQLSHGPMSALLNQLASECRSASTELLTALNGLRARPDSKWSSFKAALTTVMKADQVDKLEDRLEHYRRQIILALEMLQSEQQSTVLRKLNSLYEANSRLQADMAYQISDVRASILDAVARIKDELSRQDLQTIIGRNNISSDDFFRSMQERQPINIEPLLGSLSHKVKAGSQISVSLRLLKTLRFNSMSFRYSKVAGAHNNTFEWMFHNTFRHWLTSEHPIFWISGKPGSGKSTLMKFLVDHQDIPRYLAAQPGSQRITMANYFFWINGTEIQRSQEGLLRSLLYDMLRQQPHLIRSTFPDQAQLLDVGYTEEQLPPWDRRQLLSGLRRLLYSLCTASRVCIFIDGLDEYEGEHEDLIQIVRDMANAKIKLCISSRPWNVFEVAFGSDVVHKLYLEQFNRADIEVYVLDKLQSRPDFQALRARHLEADGLLAEIIDRAKGVFLWVYLVVRSLIQGLLNRDRIVDLQRRLRAFPSDLDEFFSHILESLDGAYRVQTARLFQVSLSAPRPLSLLNYWYIDMDEVDEHFLSKMTNSALDPAEISDMQENMSKRLNGRFKGLLEVTTIPHMEAPYCHRVDFLHRTVKDFLRTTAVQKQLMTWSMLQRQDSVVEYGHPTPRRTKFDPYRTLCKSSLAMLKSAPIKYGYLRGEGPTEDLISDLFFAAQQYELRNGKSLGYLVDGLQGVISQRTQEYPTQQVCYPWGNWGSEDLLTHSIKWNLTLYVRDQLDSAPLSANEKARLLDCALRRRFARTEGSILGPDPVMVETIIKRGPPATLDDKALLNILSSYPTNVATQMAPVVIDGMFSSLMLLVTHNSLRVKQDSEVWPRIGTWILPEELKSLQRTQHIAQMRKSWNPFRRWLSKRVPVSGPSTI</sequence>
<dbReference type="EMBL" id="MU865943">
    <property type="protein sequence ID" value="KAK4448387.1"/>
    <property type="molecule type" value="Genomic_DNA"/>
</dbReference>
<gene>
    <name evidence="4" type="ORF">QBC34DRAFT_407351</name>
</gene>
<dbReference type="SUPFAM" id="SSF52540">
    <property type="entry name" value="P-loop containing nucleoside triphosphate hydrolases"/>
    <property type="match status" value="1"/>
</dbReference>
<accession>A0AAV9GM29</accession>
<dbReference type="Pfam" id="PF25053">
    <property type="entry name" value="DUF7791"/>
    <property type="match status" value="1"/>
</dbReference>
<dbReference type="Pfam" id="PF24883">
    <property type="entry name" value="NPHP3_N"/>
    <property type="match status" value="1"/>
</dbReference>